<sequence length="176" mass="19727">KKGKMVIAKPSAVQPPAMPMEIVAPQVDLKRALEVFNKFTEFKQKLLSKDDYLYIGKDGKPTDKKQGATEYIKKSGWRKFSTVFNLDCQILSKSREVHEDPEGLYYVWTYAVRVTAPNGRFQDAEGVATSRDPFFTKGGKQTPEEKNIMLKSQTVAFNRAISDLIGGGAKTAEEVE</sequence>
<accession>X1MT33</accession>
<dbReference type="AlphaFoldDB" id="X1MT33"/>
<evidence type="ECO:0000313" key="1">
    <source>
        <dbReference type="EMBL" id="GAI34837.1"/>
    </source>
</evidence>
<feature type="non-terminal residue" evidence="1">
    <location>
        <position position="1"/>
    </location>
</feature>
<reference evidence="1" key="1">
    <citation type="journal article" date="2014" name="Front. Microbiol.">
        <title>High frequency of phylogenetically diverse reductive dehalogenase-homologous genes in deep subseafloor sedimentary metagenomes.</title>
        <authorList>
            <person name="Kawai M."/>
            <person name="Futagami T."/>
            <person name="Toyoda A."/>
            <person name="Takaki Y."/>
            <person name="Nishi S."/>
            <person name="Hori S."/>
            <person name="Arai W."/>
            <person name="Tsubouchi T."/>
            <person name="Morono Y."/>
            <person name="Uchiyama I."/>
            <person name="Ito T."/>
            <person name="Fujiyama A."/>
            <person name="Inagaki F."/>
            <person name="Takami H."/>
        </authorList>
    </citation>
    <scope>NUCLEOTIDE SEQUENCE</scope>
    <source>
        <strain evidence="1">Expedition CK06-06</strain>
    </source>
</reference>
<organism evidence="1">
    <name type="scientific">marine sediment metagenome</name>
    <dbReference type="NCBI Taxonomy" id="412755"/>
    <lineage>
        <taxon>unclassified sequences</taxon>
        <taxon>metagenomes</taxon>
        <taxon>ecological metagenomes</taxon>
    </lineage>
</organism>
<protein>
    <submittedName>
        <fullName evidence="1">Uncharacterized protein</fullName>
    </submittedName>
</protein>
<name>X1MT33_9ZZZZ</name>
<proteinExistence type="predicted"/>
<comment type="caution">
    <text evidence="1">The sequence shown here is derived from an EMBL/GenBank/DDBJ whole genome shotgun (WGS) entry which is preliminary data.</text>
</comment>
<dbReference type="EMBL" id="BARV01028543">
    <property type="protein sequence ID" value="GAI34837.1"/>
    <property type="molecule type" value="Genomic_DNA"/>
</dbReference>
<gene>
    <name evidence="1" type="ORF">S06H3_45667</name>
</gene>